<evidence type="ECO:0000256" key="5">
    <source>
        <dbReference type="SAM" id="MobiDB-lite"/>
    </source>
</evidence>
<dbReference type="PROSITE" id="PS51387">
    <property type="entry name" value="FAD_PCMH"/>
    <property type="match status" value="1"/>
</dbReference>
<evidence type="ECO:0000256" key="1">
    <source>
        <dbReference type="ARBA" id="ARBA00005466"/>
    </source>
</evidence>
<dbReference type="InterPro" id="IPR050416">
    <property type="entry name" value="FAD-linked_Oxidoreductase"/>
</dbReference>
<gene>
    <name evidence="8" type="ORF">FA15DRAFT_641907</name>
</gene>
<dbReference type="AlphaFoldDB" id="A0A5C3KVJ3"/>
<dbReference type="PANTHER" id="PTHR42973:SF13">
    <property type="entry name" value="FAD-BINDING PCMH-TYPE DOMAIN-CONTAINING PROTEIN"/>
    <property type="match status" value="1"/>
</dbReference>
<feature type="signal peptide" evidence="6">
    <location>
        <begin position="1"/>
        <end position="23"/>
    </location>
</feature>
<protein>
    <submittedName>
        <fullName evidence="8">FAD-binding domain-containing protein</fullName>
    </submittedName>
</protein>
<dbReference type="Gene3D" id="3.30.465.10">
    <property type="match status" value="1"/>
</dbReference>
<dbReference type="EMBL" id="ML210210">
    <property type="protein sequence ID" value="TFK23883.1"/>
    <property type="molecule type" value="Genomic_DNA"/>
</dbReference>
<keyword evidence="9" id="KW-1185">Reference proteome</keyword>
<dbReference type="PANTHER" id="PTHR42973">
    <property type="entry name" value="BINDING OXIDOREDUCTASE, PUTATIVE (AFU_ORTHOLOGUE AFUA_1G17690)-RELATED"/>
    <property type="match status" value="1"/>
</dbReference>
<keyword evidence="3" id="KW-0274">FAD</keyword>
<dbReference type="SUPFAM" id="SSF56176">
    <property type="entry name" value="FAD-binding/transporter-associated domain-like"/>
    <property type="match status" value="1"/>
</dbReference>
<dbReference type="InterPro" id="IPR016169">
    <property type="entry name" value="FAD-bd_PCMH_sub2"/>
</dbReference>
<accession>A0A5C3KVJ3</accession>
<dbReference type="InterPro" id="IPR016166">
    <property type="entry name" value="FAD-bd_PCMH"/>
</dbReference>
<sequence length="611" mass="65881">MFHNPLPLLLSVIILLGTPSVLGQSQGGNKTTPGLFPPPPSFQVCDRLQTQLNSTIVQVRLHEEFQEVARGAWNLYNTLSQPACIIFPREESHVRAAMTAIYNSGGVRYAVQAGGHSAGRGWNTVGEEGILISFMHMSGVSYNETRDTITLQPGIRWGDAIRRLEPLGVAPLGGRLPDVGTGLLLGGGLSYLSAAHGFSVDSLVEADVVLVNGELVTATATNRYSDLFRALKGGANRFGIVTRYEVSAIHVGTNEDKYFWGGSIVYDNSTSEGLLRATANYVNNVEDPGTSLLVVFGVTFSNTTAMPVNVITFFYNGTGNPQEIYKDFLELPRLQNLTGTFSYLEANSILGNGDDRGFGQFFGASAFGNAQYDFEKAAMTPEANFGRYLNAFNKFQDFVASVSATPPISNERLPGPVTSPLPVTPGPRPSVPGPVFPEFPLPSTPGPRPSSPPTYPSPPGYPPLPPGVPPPWPIFPGPIFPGPWPGPPSSTDAGISTVLFAFTPVLKSQILAGQARGRNAIDPPVANYNLVQFHVQTLPGFKTDLGRIQAARSTFLRAIPASPGLPLYVNECDEDQWIFATYGGYNFLKQTYAKYDPTRFNMRFTVGPLGL</sequence>
<feature type="region of interest" description="Disordered" evidence="5">
    <location>
        <begin position="406"/>
        <end position="462"/>
    </location>
</feature>
<dbReference type="GO" id="GO:0071949">
    <property type="term" value="F:FAD binding"/>
    <property type="evidence" value="ECO:0007669"/>
    <property type="project" value="InterPro"/>
</dbReference>
<evidence type="ECO:0000313" key="9">
    <source>
        <dbReference type="Proteomes" id="UP000307440"/>
    </source>
</evidence>
<comment type="similarity">
    <text evidence="1">Belongs to the oxygen-dependent FAD-linked oxidoreductase family.</text>
</comment>
<keyword evidence="6" id="KW-0732">Signal</keyword>
<evidence type="ECO:0000256" key="3">
    <source>
        <dbReference type="ARBA" id="ARBA00022827"/>
    </source>
</evidence>
<feature type="chain" id="PRO_5022932359" evidence="6">
    <location>
        <begin position="24"/>
        <end position="611"/>
    </location>
</feature>
<evidence type="ECO:0000259" key="7">
    <source>
        <dbReference type="PROSITE" id="PS51387"/>
    </source>
</evidence>
<keyword evidence="2" id="KW-0285">Flavoprotein</keyword>
<evidence type="ECO:0000256" key="4">
    <source>
        <dbReference type="ARBA" id="ARBA00023002"/>
    </source>
</evidence>
<dbReference type="Proteomes" id="UP000307440">
    <property type="component" value="Unassembled WGS sequence"/>
</dbReference>
<dbReference type="OrthoDB" id="2151789at2759"/>
<keyword evidence="4" id="KW-0560">Oxidoreductase</keyword>
<dbReference type="Pfam" id="PF01565">
    <property type="entry name" value="FAD_binding_4"/>
    <property type="match status" value="1"/>
</dbReference>
<proteinExistence type="inferred from homology"/>
<reference evidence="8 9" key="1">
    <citation type="journal article" date="2019" name="Nat. Ecol. Evol.">
        <title>Megaphylogeny resolves global patterns of mushroom evolution.</title>
        <authorList>
            <person name="Varga T."/>
            <person name="Krizsan K."/>
            <person name="Foldi C."/>
            <person name="Dima B."/>
            <person name="Sanchez-Garcia M."/>
            <person name="Sanchez-Ramirez S."/>
            <person name="Szollosi G.J."/>
            <person name="Szarkandi J.G."/>
            <person name="Papp V."/>
            <person name="Albert L."/>
            <person name="Andreopoulos W."/>
            <person name="Angelini C."/>
            <person name="Antonin V."/>
            <person name="Barry K.W."/>
            <person name="Bougher N.L."/>
            <person name="Buchanan P."/>
            <person name="Buyck B."/>
            <person name="Bense V."/>
            <person name="Catcheside P."/>
            <person name="Chovatia M."/>
            <person name="Cooper J."/>
            <person name="Damon W."/>
            <person name="Desjardin D."/>
            <person name="Finy P."/>
            <person name="Geml J."/>
            <person name="Haridas S."/>
            <person name="Hughes K."/>
            <person name="Justo A."/>
            <person name="Karasinski D."/>
            <person name="Kautmanova I."/>
            <person name="Kiss B."/>
            <person name="Kocsube S."/>
            <person name="Kotiranta H."/>
            <person name="LaButti K.M."/>
            <person name="Lechner B.E."/>
            <person name="Liimatainen K."/>
            <person name="Lipzen A."/>
            <person name="Lukacs Z."/>
            <person name="Mihaltcheva S."/>
            <person name="Morgado L.N."/>
            <person name="Niskanen T."/>
            <person name="Noordeloos M.E."/>
            <person name="Ohm R.A."/>
            <person name="Ortiz-Santana B."/>
            <person name="Ovrebo C."/>
            <person name="Racz N."/>
            <person name="Riley R."/>
            <person name="Savchenko A."/>
            <person name="Shiryaev A."/>
            <person name="Soop K."/>
            <person name="Spirin V."/>
            <person name="Szebenyi C."/>
            <person name="Tomsovsky M."/>
            <person name="Tulloss R.E."/>
            <person name="Uehling J."/>
            <person name="Grigoriev I.V."/>
            <person name="Vagvolgyi C."/>
            <person name="Papp T."/>
            <person name="Martin F.M."/>
            <person name="Miettinen O."/>
            <person name="Hibbett D.S."/>
            <person name="Nagy L.G."/>
        </authorList>
    </citation>
    <scope>NUCLEOTIDE SEQUENCE [LARGE SCALE GENOMIC DNA]</scope>
    <source>
        <strain evidence="8 9">CBS 121175</strain>
    </source>
</reference>
<evidence type="ECO:0000313" key="8">
    <source>
        <dbReference type="EMBL" id="TFK23883.1"/>
    </source>
</evidence>
<feature type="domain" description="FAD-binding PCMH-type" evidence="7">
    <location>
        <begin position="78"/>
        <end position="251"/>
    </location>
</feature>
<dbReference type="GO" id="GO:0016491">
    <property type="term" value="F:oxidoreductase activity"/>
    <property type="evidence" value="ECO:0007669"/>
    <property type="project" value="UniProtKB-KW"/>
</dbReference>
<organism evidence="8 9">
    <name type="scientific">Coprinopsis marcescibilis</name>
    <name type="common">Agaric fungus</name>
    <name type="synonym">Psathyrella marcescibilis</name>
    <dbReference type="NCBI Taxonomy" id="230819"/>
    <lineage>
        <taxon>Eukaryota</taxon>
        <taxon>Fungi</taxon>
        <taxon>Dikarya</taxon>
        <taxon>Basidiomycota</taxon>
        <taxon>Agaricomycotina</taxon>
        <taxon>Agaricomycetes</taxon>
        <taxon>Agaricomycetidae</taxon>
        <taxon>Agaricales</taxon>
        <taxon>Agaricineae</taxon>
        <taxon>Psathyrellaceae</taxon>
        <taxon>Coprinopsis</taxon>
    </lineage>
</organism>
<name>A0A5C3KVJ3_COPMA</name>
<evidence type="ECO:0000256" key="2">
    <source>
        <dbReference type="ARBA" id="ARBA00022630"/>
    </source>
</evidence>
<dbReference type="STRING" id="230819.A0A5C3KVJ3"/>
<dbReference type="InterPro" id="IPR006094">
    <property type="entry name" value="Oxid_FAD_bind_N"/>
</dbReference>
<evidence type="ECO:0000256" key="6">
    <source>
        <dbReference type="SAM" id="SignalP"/>
    </source>
</evidence>
<feature type="compositionally biased region" description="Pro residues" evidence="5">
    <location>
        <begin position="417"/>
        <end position="462"/>
    </location>
</feature>
<dbReference type="InterPro" id="IPR036318">
    <property type="entry name" value="FAD-bd_PCMH-like_sf"/>
</dbReference>